<dbReference type="AlphaFoldDB" id="A0A9W7G786"/>
<keyword evidence="8" id="KW-0539">Nucleus</keyword>
<evidence type="ECO:0000256" key="8">
    <source>
        <dbReference type="ARBA" id="ARBA00023242"/>
    </source>
</evidence>
<evidence type="ECO:0000256" key="6">
    <source>
        <dbReference type="ARBA" id="ARBA00022835"/>
    </source>
</evidence>
<dbReference type="GO" id="GO:0071035">
    <property type="term" value="P:nuclear polyadenylation-dependent rRNA catabolic process"/>
    <property type="evidence" value="ECO:0007669"/>
    <property type="project" value="TreeGrafter"/>
</dbReference>
<feature type="region of interest" description="Disordered" evidence="9">
    <location>
        <begin position="360"/>
        <end position="382"/>
    </location>
</feature>
<name>A0A9W7G786_9STRA</name>
<feature type="compositionally biased region" description="Acidic residues" evidence="9">
    <location>
        <begin position="422"/>
        <end position="433"/>
    </location>
</feature>
<accession>A0A9W7G786</accession>
<dbReference type="PANTHER" id="PTHR11097">
    <property type="entry name" value="EXOSOME COMPLEX EXONUCLEASE RIBOSOMAL RNA PROCESSING PROTEIN"/>
    <property type="match status" value="1"/>
</dbReference>
<feature type="compositionally biased region" description="Acidic residues" evidence="9">
    <location>
        <begin position="329"/>
        <end position="339"/>
    </location>
</feature>
<dbReference type="InterPro" id="IPR050590">
    <property type="entry name" value="Exosome_comp_Rrp42_subfam"/>
</dbReference>
<feature type="compositionally biased region" description="Basic and acidic residues" evidence="9">
    <location>
        <begin position="360"/>
        <end position="371"/>
    </location>
</feature>
<evidence type="ECO:0000256" key="7">
    <source>
        <dbReference type="ARBA" id="ARBA00022884"/>
    </source>
</evidence>
<reference evidence="11" key="1">
    <citation type="journal article" date="2023" name="Commun. Biol.">
        <title>Genome analysis of Parmales, the sister group of diatoms, reveals the evolutionary specialization of diatoms from phago-mixotrophs to photoautotrophs.</title>
        <authorList>
            <person name="Ban H."/>
            <person name="Sato S."/>
            <person name="Yoshikawa S."/>
            <person name="Yamada K."/>
            <person name="Nakamura Y."/>
            <person name="Ichinomiya M."/>
            <person name="Sato N."/>
            <person name="Blanc-Mathieu R."/>
            <person name="Endo H."/>
            <person name="Kuwata A."/>
            <person name="Ogata H."/>
        </authorList>
    </citation>
    <scope>NUCLEOTIDE SEQUENCE [LARGE SCALE GENOMIC DNA]</scope>
</reference>
<dbReference type="GO" id="GO:0034475">
    <property type="term" value="P:U4 snRNA 3'-end processing"/>
    <property type="evidence" value="ECO:0007669"/>
    <property type="project" value="TreeGrafter"/>
</dbReference>
<keyword evidence="11" id="KW-1185">Reference proteome</keyword>
<dbReference type="GO" id="GO:0071038">
    <property type="term" value="P:TRAMP-dependent tRNA surveillance pathway"/>
    <property type="evidence" value="ECO:0007669"/>
    <property type="project" value="TreeGrafter"/>
</dbReference>
<feature type="compositionally biased region" description="Acidic residues" evidence="9">
    <location>
        <begin position="447"/>
        <end position="461"/>
    </location>
</feature>
<sequence>MYSSTLDYPLLSSHSSQSLCLSSLLSNPTQRLSNRSRTQLRPCTLKMSRNELYTRATVEVGGGEGGGGTGGGTMCTATVQPQIVRVDEREPNCGSISVTYSPLYPPQIPHHVPSSPTLLTSHLQRLTSLMIDNECLCISEGNWCFLLNIEVKGSSDNGGMDEAACNAVVAALEGTRLPRLDLEGTEAVAAMPRHKSGWVDLPVKYRPVVVQGGIYKGGVGGFGGGTTGVEGAGEGKVVWDPDGMEGSVAEGWITIAYEDFGRVVMWDEGGVGIGRNGRAKWGEEGWGVGKERGEGFRKAVKAWKESERAIEQAAAPQSGDKRKGGISVDVDDAEEEGEEERYRRMALDFRCGHVEERIRSKEEKEKETGGKKKEKGKGKGKGVALKDIVMKKASVKKMEVEVEEEEEEEEEIVVMATNEFGSVEEGEKEEEAEKVEKVEKVEKEKEEEVQEVEEVEKEEAELSLSMGIKKNKKRKKTGGKGKK</sequence>
<evidence type="ECO:0000256" key="3">
    <source>
        <dbReference type="ARBA" id="ARBA00006678"/>
    </source>
</evidence>
<dbReference type="SUPFAM" id="SSF54211">
    <property type="entry name" value="Ribosomal protein S5 domain 2-like"/>
    <property type="match status" value="1"/>
</dbReference>
<dbReference type="GO" id="GO:0016075">
    <property type="term" value="P:rRNA catabolic process"/>
    <property type="evidence" value="ECO:0007669"/>
    <property type="project" value="TreeGrafter"/>
</dbReference>
<dbReference type="Proteomes" id="UP001165065">
    <property type="component" value="Unassembled WGS sequence"/>
</dbReference>
<evidence type="ECO:0000256" key="2">
    <source>
        <dbReference type="ARBA" id="ARBA00004604"/>
    </source>
</evidence>
<evidence type="ECO:0000256" key="9">
    <source>
        <dbReference type="SAM" id="MobiDB-lite"/>
    </source>
</evidence>
<comment type="similarity">
    <text evidence="3">Belongs to the RNase PH family.</text>
</comment>
<dbReference type="GO" id="GO:0071028">
    <property type="term" value="P:nuclear mRNA surveillance"/>
    <property type="evidence" value="ECO:0007669"/>
    <property type="project" value="TreeGrafter"/>
</dbReference>
<protein>
    <submittedName>
        <fullName evidence="10">Uncharacterized protein</fullName>
    </submittedName>
</protein>
<feature type="compositionally biased region" description="Basic and acidic residues" evidence="9">
    <location>
        <begin position="434"/>
        <end position="446"/>
    </location>
</feature>
<dbReference type="Gene3D" id="3.30.230.70">
    <property type="entry name" value="GHMP Kinase, N-terminal domain"/>
    <property type="match status" value="1"/>
</dbReference>
<feature type="region of interest" description="Disordered" evidence="9">
    <location>
        <begin position="307"/>
        <end position="339"/>
    </location>
</feature>
<gene>
    <name evidence="10" type="ORF">TrCOL_g10854</name>
</gene>
<dbReference type="InterPro" id="IPR020568">
    <property type="entry name" value="Ribosomal_Su5_D2-typ_SF"/>
</dbReference>
<evidence type="ECO:0000256" key="4">
    <source>
        <dbReference type="ARBA" id="ARBA00022490"/>
    </source>
</evidence>
<dbReference type="GO" id="GO:0034473">
    <property type="term" value="P:U1 snRNA 3'-end processing"/>
    <property type="evidence" value="ECO:0007669"/>
    <property type="project" value="TreeGrafter"/>
</dbReference>
<dbReference type="GO" id="GO:0000177">
    <property type="term" value="C:cytoplasmic exosome (RNase complex)"/>
    <property type="evidence" value="ECO:0007669"/>
    <property type="project" value="TreeGrafter"/>
</dbReference>
<comment type="subcellular location">
    <subcellularLocation>
        <location evidence="1">Cytoplasm</location>
    </subcellularLocation>
    <subcellularLocation>
        <location evidence="2">Nucleus</location>
        <location evidence="2">Nucleolus</location>
    </subcellularLocation>
</comment>
<dbReference type="PANTHER" id="PTHR11097:SF9">
    <property type="entry name" value="EXOSOME COMPLEX COMPONENT RRP43"/>
    <property type="match status" value="1"/>
</dbReference>
<feature type="compositionally biased region" description="Basic residues" evidence="9">
    <location>
        <begin position="469"/>
        <end position="483"/>
    </location>
</feature>
<evidence type="ECO:0000256" key="5">
    <source>
        <dbReference type="ARBA" id="ARBA00022552"/>
    </source>
</evidence>
<comment type="caution">
    <text evidence="10">The sequence shown here is derived from an EMBL/GenBank/DDBJ whole genome shotgun (WGS) entry which is preliminary data.</text>
</comment>
<keyword evidence="5" id="KW-0698">rRNA processing</keyword>
<dbReference type="GO" id="GO:0005730">
    <property type="term" value="C:nucleolus"/>
    <property type="evidence" value="ECO:0007669"/>
    <property type="project" value="UniProtKB-SubCell"/>
</dbReference>
<dbReference type="GO" id="GO:0000467">
    <property type="term" value="P:exonucleolytic trimming to generate mature 3'-end of 5.8S rRNA from tricistronic rRNA transcript (SSU-rRNA, 5.8S rRNA, LSU-rRNA)"/>
    <property type="evidence" value="ECO:0007669"/>
    <property type="project" value="TreeGrafter"/>
</dbReference>
<evidence type="ECO:0000256" key="1">
    <source>
        <dbReference type="ARBA" id="ARBA00004496"/>
    </source>
</evidence>
<organism evidence="10 11">
    <name type="scientific">Triparma columacea</name>
    <dbReference type="NCBI Taxonomy" id="722753"/>
    <lineage>
        <taxon>Eukaryota</taxon>
        <taxon>Sar</taxon>
        <taxon>Stramenopiles</taxon>
        <taxon>Ochrophyta</taxon>
        <taxon>Bolidophyceae</taxon>
        <taxon>Parmales</taxon>
        <taxon>Triparmaceae</taxon>
        <taxon>Triparma</taxon>
    </lineage>
</organism>
<dbReference type="GO" id="GO:0000176">
    <property type="term" value="C:nuclear exosome (RNase complex)"/>
    <property type="evidence" value="ECO:0007669"/>
    <property type="project" value="TreeGrafter"/>
</dbReference>
<dbReference type="GO" id="GO:0035925">
    <property type="term" value="F:mRNA 3'-UTR AU-rich region binding"/>
    <property type="evidence" value="ECO:0007669"/>
    <property type="project" value="TreeGrafter"/>
</dbReference>
<proteinExistence type="inferred from homology"/>
<dbReference type="EMBL" id="BRYA01000060">
    <property type="protein sequence ID" value="GMI35841.1"/>
    <property type="molecule type" value="Genomic_DNA"/>
</dbReference>
<dbReference type="GO" id="GO:0034476">
    <property type="term" value="P:U5 snRNA 3'-end processing"/>
    <property type="evidence" value="ECO:0007669"/>
    <property type="project" value="TreeGrafter"/>
</dbReference>
<evidence type="ECO:0000313" key="11">
    <source>
        <dbReference type="Proteomes" id="UP001165065"/>
    </source>
</evidence>
<evidence type="ECO:0000313" key="10">
    <source>
        <dbReference type="EMBL" id="GMI35841.1"/>
    </source>
</evidence>
<dbReference type="InterPro" id="IPR027408">
    <property type="entry name" value="PNPase/RNase_PH_dom_sf"/>
</dbReference>
<dbReference type="OrthoDB" id="10264038at2759"/>
<keyword evidence="6" id="KW-0271">Exosome</keyword>
<keyword evidence="4" id="KW-0963">Cytoplasm</keyword>
<feature type="region of interest" description="Disordered" evidence="9">
    <location>
        <begin position="418"/>
        <end position="483"/>
    </location>
</feature>
<keyword evidence="7" id="KW-0694">RNA-binding</keyword>